<accession>A0AAE4JWH7</accession>
<dbReference type="Proteomes" id="UP001268256">
    <property type="component" value="Unassembled WGS sequence"/>
</dbReference>
<proteinExistence type="predicted"/>
<organism evidence="1 2">
    <name type="scientific">Pseudocalidococcus azoricus BACA0444</name>
    <dbReference type="NCBI Taxonomy" id="2918990"/>
    <lineage>
        <taxon>Bacteria</taxon>
        <taxon>Bacillati</taxon>
        <taxon>Cyanobacteriota</taxon>
        <taxon>Cyanophyceae</taxon>
        <taxon>Acaryochloridales</taxon>
        <taxon>Thermosynechococcaceae</taxon>
        <taxon>Pseudocalidococcus</taxon>
        <taxon>Pseudocalidococcus azoricus</taxon>
    </lineage>
</organism>
<comment type="caution">
    <text evidence="1">The sequence shown here is derived from an EMBL/GenBank/DDBJ whole genome shotgun (WGS) entry which is preliminary data.</text>
</comment>
<dbReference type="EMBL" id="JAVMIP010000008">
    <property type="protein sequence ID" value="MDS3861056.1"/>
    <property type="molecule type" value="Genomic_DNA"/>
</dbReference>
<protein>
    <submittedName>
        <fullName evidence="1">Uncharacterized protein</fullName>
    </submittedName>
</protein>
<name>A0AAE4JWH7_9CYAN</name>
<reference evidence="2" key="1">
    <citation type="submission" date="2023-07" db="EMBL/GenBank/DDBJ databases">
        <authorList>
            <person name="Luz R."/>
            <person name="Cordeiro R."/>
            <person name="Fonseca A."/>
            <person name="Goncalves V."/>
        </authorList>
    </citation>
    <scope>NUCLEOTIDE SEQUENCE [LARGE SCALE GENOMIC DNA]</scope>
    <source>
        <strain evidence="2">BACA0444</strain>
    </source>
</reference>
<sequence length="52" mass="5492">MKAVVCQQYGSPDVMQVEDVQKPLSGSKDILVKVSVASATAADCMVRQGIPI</sequence>
<evidence type="ECO:0000313" key="1">
    <source>
        <dbReference type="EMBL" id="MDS3861056.1"/>
    </source>
</evidence>
<dbReference type="AlphaFoldDB" id="A0AAE4JWH7"/>
<gene>
    <name evidence="1" type="ORF">RIF25_09585</name>
</gene>
<dbReference type="InterPro" id="IPR011032">
    <property type="entry name" value="GroES-like_sf"/>
</dbReference>
<keyword evidence="2" id="KW-1185">Reference proteome</keyword>
<dbReference type="Gene3D" id="3.90.180.10">
    <property type="entry name" value="Medium-chain alcohol dehydrogenases, catalytic domain"/>
    <property type="match status" value="1"/>
</dbReference>
<dbReference type="RefSeq" id="WP_322878313.1">
    <property type="nucleotide sequence ID" value="NZ_JAVMIP010000008.1"/>
</dbReference>
<evidence type="ECO:0000313" key="2">
    <source>
        <dbReference type="Proteomes" id="UP001268256"/>
    </source>
</evidence>
<dbReference type="SUPFAM" id="SSF50129">
    <property type="entry name" value="GroES-like"/>
    <property type="match status" value="1"/>
</dbReference>